<dbReference type="InterPro" id="IPR041492">
    <property type="entry name" value="HAD_2"/>
</dbReference>
<dbReference type="NCBIfam" id="TIGR01449">
    <property type="entry name" value="PGP_bact"/>
    <property type="match status" value="1"/>
</dbReference>
<dbReference type="Gene3D" id="3.40.50.1000">
    <property type="entry name" value="HAD superfamily/HAD-like"/>
    <property type="match status" value="1"/>
</dbReference>
<dbReference type="Pfam" id="PF13419">
    <property type="entry name" value="HAD_2"/>
    <property type="match status" value="1"/>
</dbReference>
<sequence>MPAAPTLVFDLDGTLVDTMGDLSATLNAVLASLGHAPVPPESLGSLFGQGARALLQRGLADNGVTAEPELIETLYARFLDHYLANIAVHSRPFPGVIATLQRFRARGWRCTICTNKPEYLARPLLAALGMTGHFDAIVGSDTFSCAKPHAEPVLGAIARAEGSPARAIMVGDSKTDIDAARAAGIPVVAVTFGYTSVPVEELAPDAIISHFDALDAAVERLGTLPGTAASA</sequence>
<dbReference type="InterPro" id="IPR037512">
    <property type="entry name" value="PGPase_prok"/>
</dbReference>
<evidence type="ECO:0000256" key="4">
    <source>
        <dbReference type="ARBA" id="ARBA00006171"/>
    </source>
</evidence>
<comment type="pathway">
    <text evidence="3 10">Organic acid metabolism; glycolate biosynthesis; glycolate from 2-phosphoglycolate: step 1/1.</text>
</comment>
<dbReference type="PANTHER" id="PTHR43434">
    <property type="entry name" value="PHOSPHOGLYCOLATE PHOSPHATASE"/>
    <property type="match status" value="1"/>
</dbReference>
<dbReference type="GO" id="GO:0008967">
    <property type="term" value="F:phosphoglycolate phosphatase activity"/>
    <property type="evidence" value="ECO:0007669"/>
    <property type="project" value="UniProtKB-UniRule"/>
</dbReference>
<dbReference type="RefSeq" id="WP_181759222.1">
    <property type="nucleotide sequence ID" value="NZ_BMCR01000004.1"/>
</dbReference>
<comment type="catalytic activity">
    <reaction evidence="1 10">
        <text>2-phosphoglycolate + H2O = glycolate + phosphate</text>
        <dbReference type="Rhea" id="RHEA:14369"/>
        <dbReference type="ChEBI" id="CHEBI:15377"/>
        <dbReference type="ChEBI" id="CHEBI:29805"/>
        <dbReference type="ChEBI" id="CHEBI:43474"/>
        <dbReference type="ChEBI" id="CHEBI:58033"/>
        <dbReference type="EC" id="3.1.3.18"/>
    </reaction>
</comment>
<dbReference type="InterPro" id="IPR036412">
    <property type="entry name" value="HAD-like_sf"/>
</dbReference>
<name>A0A838XLP9_9HYPH</name>
<dbReference type="HAMAP" id="MF_00495">
    <property type="entry name" value="GPH_hydrolase_bact"/>
    <property type="match status" value="1"/>
</dbReference>
<keyword evidence="6 10" id="KW-0479">Metal-binding</keyword>
<evidence type="ECO:0000256" key="6">
    <source>
        <dbReference type="ARBA" id="ARBA00022723"/>
    </source>
</evidence>
<comment type="function">
    <text evidence="10">Specifically catalyzes the dephosphorylation of 2-phosphoglycolate. Is involved in the dissimilation of the intracellular 2-phosphoglycolate formed during the DNA repair of 3'-phosphoglycolate ends, a major class of DNA lesions induced by oxidative stress.</text>
</comment>
<protein>
    <recommendedName>
        <fullName evidence="5 10">Phosphoglycolate phosphatase</fullName>
        <shortName evidence="10">PGP</shortName>
        <shortName evidence="10">PGPase</shortName>
        <ecNumber evidence="5 10">3.1.3.18</ecNumber>
    </recommendedName>
</protein>
<keyword evidence="8 10" id="KW-0460">Magnesium</keyword>
<dbReference type="AlphaFoldDB" id="A0A838XLP9"/>
<dbReference type="InterPro" id="IPR006439">
    <property type="entry name" value="HAD-SF_hydro_IA"/>
</dbReference>
<dbReference type="NCBIfam" id="TIGR01509">
    <property type="entry name" value="HAD-SF-IA-v3"/>
    <property type="match status" value="1"/>
</dbReference>
<evidence type="ECO:0000256" key="2">
    <source>
        <dbReference type="ARBA" id="ARBA00001946"/>
    </source>
</evidence>
<dbReference type="UniPathway" id="UPA00865">
    <property type="reaction ID" value="UER00834"/>
</dbReference>
<proteinExistence type="inferred from homology"/>
<dbReference type="PRINTS" id="PR00413">
    <property type="entry name" value="HADHALOGNASE"/>
</dbReference>
<comment type="caution">
    <text evidence="11">The sequence shown here is derived from an EMBL/GenBank/DDBJ whole genome shotgun (WGS) entry which is preliminary data.</text>
</comment>
<evidence type="ECO:0000256" key="7">
    <source>
        <dbReference type="ARBA" id="ARBA00022801"/>
    </source>
</evidence>
<feature type="binding site" evidence="10">
    <location>
        <position position="172"/>
    </location>
    <ligand>
        <name>Mg(2+)</name>
        <dbReference type="ChEBI" id="CHEBI:18420"/>
    </ligand>
</feature>
<keyword evidence="12" id="KW-1185">Reference proteome</keyword>
<dbReference type="InterPro" id="IPR050155">
    <property type="entry name" value="HAD-like_hydrolase_sf"/>
</dbReference>
<dbReference type="GO" id="GO:0046872">
    <property type="term" value="F:metal ion binding"/>
    <property type="evidence" value="ECO:0007669"/>
    <property type="project" value="UniProtKB-KW"/>
</dbReference>
<dbReference type="Proteomes" id="UP000559404">
    <property type="component" value="Unassembled WGS sequence"/>
</dbReference>
<evidence type="ECO:0000256" key="8">
    <source>
        <dbReference type="ARBA" id="ARBA00022842"/>
    </source>
</evidence>
<dbReference type="Gene3D" id="1.10.150.240">
    <property type="entry name" value="Putative phosphatase, domain 2"/>
    <property type="match status" value="1"/>
</dbReference>
<keyword evidence="9 10" id="KW-0119">Carbohydrate metabolism</keyword>
<evidence type="ECO:0000256" key="10">
    <source>
        <dbReference type="HAMAP-Rule" id="MF_00495"/>
    </source>
</evidence>
<evidence type="ECO:0000256" key="1">
    <source>
        <dbReference type="ARBA" id="ARBA00000830"/>
    </source>
</evidence>
<dbReference type="NCBIfam" id="TIGR01549">
    <property type="entry name" value="HAD-SF-IA-v1"/>
    <property type="match status" value="1"/>
</dbReference>
<dbReference type="GO" id="GO:0046295">
    <property type="term" value="P:glycolate biosynthetic process"/>
    <property type="evidence" value="ECO:0007669"/>
    <property type="project" value="UniProtKB-UniRule"/>
</dbReference>
<dbReference type="SUPFAM" id="SSF56784">
    <property type="entry name" value="HAD-like"/>
    <property type="match status" value="1"/>
</dbReference>
<feature type="binding site" evidence="10">
    <location>
        <position position="10"/>
    </location>
    <ligand>
        <name>Mg(2+)</name>
        <dbReference type="ChEBI" id="CHEBI:18420"/>
    </ligand>
</feature>
<dbReference type="SFLD" id="SFLDS00003">
    <property type="entry name" value="Haloacid_Dehalogenase"/>
    <property type="match status" value="1"/>
</dbReference>
<dbReference type="InterPro" id="IPR023214">
    <property type="entry name" value="HAD_sf"/>
</dbReference>
<dbReference type="SFLD" id="SFLDG01129">
    <property type="entry name" value="C1.5:_HAD__Beta-PGM__Phosphata"/>
    <property type="match status" value="1"/>
</dbReference>
<feature type="binding site" evidence="10">
    <location>
        <position position="12"/>
    </location>
    <ligand>
        <name>Mg(2+)</name>
        <dbReference type="ChEBI" id="CHEBI:18420"/>
    </ligand>
</feature>
<evidence type="ECO:0000256" key="5">
    <source>
        <dbReference type="ARBA" id="ARBA00013078"/>
    </source>
</evidence>
<dbReference type="EMBL" id="JACEON010000003">
    <property type="protein sequence ID" value="MBA4611042.1"/>
    <property type="molecule type" value="Genomic_DNA"/>
</dbReference>
<dbReference type="InterPro" id="IPR023198">
    <property type="entry name" value="PGP-like_dom2"/>
</dbReference>
<accession>A0A838XLP9</accession>
<dbReference type="GO" id="GO:0005829">
    <property type="term" value="C:cytosol"/>
    <property type="evidence" value="ECO:0007669"/>
    <property type="project" value="TreeGrafter"/>
</dbReference>
<dbReference type="GO" id="GO:0006281">
    <property type="term" value="P:DNA repair"/>
    <property type="evidence" value="ECO:0007669"/>
    <property type="project" value="TreeGrafter"/>
</dbReference>
<comment type="similarity">
    <text evidence="4 10">Belongs to the HAD-like hydrolase superfamily. CbbY/CbbZ/Gph/YieH family.</text>
</comment>
<reference evidence="11 12" key="2">
    <citation type="submission" date="2020-08" db="EMBL/GenBank/DDBJ databases">
        <title>Stappia taiwanensis sp. nov., isolated from a coastal thermal spring.</title>
        <authorList>
            <person name="Kampfer P."/>
        </authorList>
    </citation>
    <scope>NUCLEOTIDE SEQUENCE [LARGE SCALE GENOMIC DNA]</scope>
    <source>
        <strain evidence="11 12">DSM 23284</strain>
    </source>
</reference>
<feature type="active site" description="Nucleophile" evidence="10">
    <location>
        <position position="10"/>
    </location>
</feature>
<dbReference type="PANTHER" id="PTHR43434:SF1">
    <property type="entry name" value="PHOSPHOGLYCOLATE PHOSPHATASE"/>
    <property type="match status" value="1"/>
</dbReference>
<dbReference type="FunFam" id="3.40.50.1000:FF:000022">
    <property type="entry name" value="Phosphoglycolate phosphatase"/>
    <property type="match status" value="1"/>
</dbReference>
<reference evidence="11 12" key="1">
    <citation type="submission" date="2020-07" db="EMBL/GenBank/DDBJ databases">
        <authorList>
            <person name="Li M."/>
        </authorList>
    </citation>
    <scope>NUCLEOTIDE SEQUENCE [LARGE SCALE GENOMIC DNA]</scope>
    <source>
        <strain evidence="11 12">DSM 23284</strain>
    </source>
</reference>
<gene>
    <name evidence="11" type="primary">gph</name>
    <name evidence="11" type="ORF">H1W37_05225</name>
</gene>
<evidence type="ECO:0000313" key="11">
    <source>
        <dbReference type="EMBL" id="MBA4611042.1"/>
    </source>
</evidence>
<evidence type="ECO:0000256" key="9">
    <source>
        <dbReference type="ARBA" id="ARBA00023277"/>
    </source>
</evidence>
<dbReference type="EC" id="3.1.3.18" evidence="5 10"/>
<evidence type="ECO:0000313" key="12">
    <source>
        <dbReference type="Proteomes" id="UP000559404"/>
    </source>
</evidence>
<keyword evidence="7 10" id="KW-0378">Hydrolase</keyword>
<dbReference type="SFLD" id="SFLDG01135">
    <property type="entry name" value="C1.5.6:_HAD__Beta-PGM__Phospha"/>
    <property type="match status" value="1"/>
</dbReference>
<dbReference type="GO" id="GO:0005975">
    <property type="term" value="P:carbohydrate metabolic process"/>
    <property type="evidence" value="ECO:0007669"/>
    <property type="project" value="InterPro"/>
</dbReference>
<organism evidence="11 12">
    <name type="scientific">Stappia taiwanensis</name>
    <dbReference type="NCBI Taxonomy" id="992267"/>
    <lineage>
        <taxon>Bacteria</taxon>
        <taxon>Pseudomonadati</taxon>
        <taxon>Pseudomonadota</taxon>
        <taxon>Alphaproteobacteria</taxon>
        <taxon>Hyphomicrobiales</taxon>
        <taxon>Stappiaceae</taxon>
        <taxon>Stappia</taxon>
    </lineage>
</organism>
<comment type="cofactor">
    <cofactor evidence="2 10">
        <name>Mg(2+)</name>
        <dbReference type="ChEBI" id="CHEBI:18420"/>
    </cofactor>
</comment>
<evidence type="ECO:0000256" key="3">
    <source>
        <dbReference type="ARBA" id="ARBA00004818"/>
    </source>
</evidence>